<reference evidence="2" key="1">
    <citation type="submission" date="2016-05" db="EMBL/GenBank/DDBJ databases">
        <authorList>
            <person name="Lavstsen T."/>
            <person name="Jespersen J.S."/>
        </authorList>
    </citation>
    <scope>NUCLEOTIDE SEQUENCE</scope>
    <source>
        <tissue evidence="2">Brain</tissue>
    </source>
</reference>
<accession>A0A1A8R8V8</accession>
<name>A0A1A8R8V8_9TELE</name>
<evidence type="ECO:0000313" key="2">
    <source>
        <dbReference type="EMBL" id="SBS02127.1"/>
    </source>
</evidence>
<dbReference type="EMBL" id="HAEI01007500">
    <property type="protein sequence ID" value="SBS02127.1"/>
    <property type="molecule type" value="Transcribed_RNA"/>
</dbReference>
<proteinExistence type="predicted"/>
<dbReference type="GO" id="GO:0004519">
    <property type="term" value="F:endonuclease activity"/>
    <property type="evidence" value="ECO:0007669"/>
    <property type="project" value="UniProtKB-KW"/>
</dbReference>
<reference evidence="2" key="2">
    <citation type="submission" date="2016-06" db="EMBL/GenBank/DDBJ databases">
        <title>The genome of a short-lived fish provides insights into sex chromosome evolution and the genetic control of aging.</title>
        <authorList>
            <person name="Reichwald K."/>
            <person name="Felder M."/>
            <person name="Petzold A."/>
            <person name="Koch P."/>
            <person name="Groth M."/>
            <person name="Platzer M."/>
        </authorList>
    </citation>
    <scope>NUCLEOTIDE SEQUENCE</scope>
    <source>
        <tissue evidence="2">Brain</tissue>
    </source>
</reference>
<dbReference type="AlphaFoldDB" id="A0A1A8R8V8"/>
<keyword evidence="2" id="KW-0540">Nuclease</keyword>
<keyword evidence="2" id="KW-0255">Endonuclease</keyword>
<keyword evidence="1" id="KW-0472">Membrane</keyword>
<keyword evidence="1" id="KW-1133">Transmembrane helix</keyword>
<organism evidence="2">
    <name type="scientific">Nothobranchius rachovii</name>
    <name type="common">bluefin notho</name>
    <dbReference type="NCBI Taxonomy" id="451742"/>
    <lineage>
        <taxon>Eukaryota</taxon>
        <taxon>Metazoa</taxon>
        <taxon>Chordata</taxon>
        <taxon>Craniata</taxon>
        <taxon>Vertebrata</taxon>
        <taxon>Euteleostomi</taxon>
        <taxon>Actinopterygii</taxon>
        <taxon>Neopterygii</taxon>
        <taxon>Teleostei</taxon>
        <taxon>Neoteleostei</taxon>
        <taxon>Acanthomorphata</taxon>
        <taxon>Ovalentaria</taxon>
        <taxon>Atherinomorphae</taxon>
        <taxon>Cyprinodontiformes</taxon>
        <taxon>Nothobranchiidae</taxon>
        <taxon>Nothobranchius</taxon>
    </lineage>
</organism>
<protein>
    <submittedName>
        <fullName evidence="2">DDE superfamily endonuclease</fullName>
    </submittedName>
</protein>
<gene>
    <name evidence="2" type="primary">Nfu_g_1_025117</name>
</gene>
<feature type="transmembrane region" description="Helical" evidence="1">
    <location>
        <begin position="76"/>
        <end position="95"/>
    </location>
</feature>
<feature type="non-terminal residue" evidence="2">
    <location>
        <position position="96"/>
    </location>
</feature>
<feature type="non-terminal residue" evidence="2">
    <location>
        <position position="1"/>
    </location>
</feature>
<sequence length="96" mass="10745">TCSGEEGEEGEEADIGTFLMKLGLQLWTMLSITASPWRRLVEGCNRILEELLSVQSFKHSVGKTGMHTVIYCTVPSHTYLVLLYCICNFTLILLCT</sequence>
<keyword evidence="2" id="KW-0378">Hydrolase</keyword>
<keyword evidence="1" id="KW-0812">Transmembrane</keyword>
<evidence type="ECO:0000256" key="1">
    <source>
        <dbReference type="SAM" id="Phobius"/>
    </source>
</evidence>